<dbReference type="EMBL" id="JACSQF010000029">
    <property type="protein sequence ID" value="MBD7982806.1"/>
    <property type="molecule type" value="Genomic_DNA"/>
</dbReference>
<keyword evidence="3" id="KW-1185">Reference proteome</keyword>
<organism evidence="2 3">
    <name type="scientific">Oerskovia merdavium</name>
    <dbReference type="NCBI Taxonomy" id="2762227"/>
    <lineage>
        <taxon>Bacteria</taxon>
        <taxon>Bacillati</taxon>
        <taxon>Actinomycetota</taxon>
        <taxon>Actinomycetes</taxon>
        <taxon>Micrococcales</taxon>
        <taxon>Cellulomonadaceae</taxon>
        <taxon>Oerskovia</taxon>
    </lineage>
</organism>
<dbReference type="RefSeq" id="WP_191805993.1">
    <property type="nucleotide sequence ID" value="NZ_JACSQF010000029.1"/>
</dbReference>
<protein>
    <recommendedName>
        <fullName evidence="4">SMI1/KNR4 family protein</fullName>
    </recommendedName>
</protein>
<proteinExistence type="predicted"/>
<comment type="caution">
    <text evidence="2">The sequence shown here is derived from an EMBL/GenBank/DDBJ whole genome shotgun (WGS) entry which is preliminary data.</text>
</comment>
<feature type="region of interest" description="Disordered" evidence="1">
    <location>
        <begin position="154"/>
        <end position="182"/>
    </location>
</feature>
<gene>
    <name evidence="2" type="ORF">H9641_19100</name>
</gene>
<evidence type="ECO:0008006" key="4">
    <source>
        <dbReference type="Google" id="ProtNLM"/>
    </source>
</evidence>
<name>A0ABR8U443_9CELL</name>
<evidence type="ECO:0000313" key="2">
    <source>
        <dbReference type="EMBL" id="MBD7982806.1"/>
    </source>
</evidence>
<evidence type="ECO:0000256" key="1">
    <source>
        <dbReference type="SAM" id="MobiDB-lite"/>
    </source>
</evidence>
<sequence length="202" mass="21662">MRDGKFTDKPVDEAAGGLSALGADDQAQAEVAELLTPYGLELQDVPLGADGVSLAEHWARLREQAGAPLPDSVTDVVEAHLGIEDYGRLRGEPRLVWLAPDEDGLDWRDAEWDGVEVQAGDARWDDPDAALAWRVHTRNGGGNRECWDDDHDLFRGASSKGSRATRPQPPTRYRADHIGAPDGADALSAVTCASQAADRASA</sequence>
<reference evidence="2 3" key="1">
    <citation type="submission" date="2020-08" db="EMBL/GenBank/DDBJ databases">
        <title>A Genomic Blueprint of the Chicken Gut Microbiome.</title>
        <authorList>
            <person name="Gilroy R."/>
            <person name="Ravi A."/>
            <person name="Getino M."/>
            <person name="Pursley I."/>
            <person name="Horton D.L."/>
            <person name="Alikhan N.-F."/>
            <person name="Baker D."/>
            <person name="Gharbi K."/>
            <person name="Hall N."/>
            <person name="Watson M."/>
            <person name="Adriaenssens E.M."/>
            <person name="Foster-Nyarko E."/>
            <person name="Jarju S."/>
            <person name="Secka A."/>
            <person name="Antonio M."/>
            <person name="Oren A."/>
            <person name="Chaudhuri R."/>
            <person name="La Ragione R.M."/>
            <person name="Hildebrand F."/>
            <person name="Pallen M.J."/>
        </authorList>
    </citation>
    <scope>NUCLEOTIDE SEQUENCE [LARGE SCALE GENOMIC DNA]</scope>
    <source>
        <strain evidence="2 3">Sa2CUA9</strain>
    </source>
</reference>
<accession>A0ABR8U443</accession>
<evidence type="ECO:0000313" key="3">
    <source>
        <dbReference type="Proteomes" id="UP000655570"/>
    </source>
</evidence>
<dbReference type="Proteomes" id="UP000655570">
    <property type="component" value="Unassembled WGS sequence"/>
</dbReference>